<proteinExistence type="predicted"/>
<feature type="modified residue" description="4-aspartylphosphate" evidence="2">
    <location>
        <position position="54"/>
    </location>
</feature>
<name>A0A840SAQ5_9BURK</name>
<feature type="domain" description="Response regulatory" evidence="3">
    <location>
        <begin position="2"/>
        <end position="114"/>
    </location>
</feature>
<keyword evidence="2" id="KW-0597">Phosphoprotein</keyword>
<dbReference type="SUPFAM" id="SSF52172">
    <property type="entry name" value="CheY-like"/>
    <property type="match status" value="1"/>
</dbReference>
<keyword evidence="6" id="KW-1185">Reference proteome</keyword>
<dbReference type="PANTHER" id="PTHR48111:SF69">
    <property type="entry name" value="RESPONSE REGULATOR RECEIVER"/>
    <property type="match status" value="1"/>
</dbReference>
<sequence>MKVLIVDDEPAARARLRRLLSAHADVQQVLEAGDAPQALALLSQDPGVDLALLDIEMPGGSGLQLAAQLPAGTLHVFTTAYDAHALQAFELGALDYLHKPFSAERLNLCLARVRERLARPAQAAAPPHWWVETRRGRLRILLDELEWLAAADNYVSLHHPPESYLERSTLTQLLAQPSFQALFLRVHRCHAVNPRHVLAWQSLPSGDALLRMRSGTELRASRAYRAALERL</sequence>
<comment type="caution">
    <text evidence="5">The sequence shown here is derived from an EMBL/GenBank/DDBJ whole genome shotgun (WGS) entry which is preliminary data.</text>
</comment>
<dbReference type="InterPro" id="IPR001789">
    <property type="entry name" value="Sig_transdc_resp-reg_receiver"/>
</dbReference>
<organism evidence="5 6">
    <name type="scientific">Inhella inkyongensis</name>
    <dbReference type="NCBI Taxonomy" id="392593"/>
    <lineage>
        <taxon>Bacteria</taxon>
        <taxon>Pseudomonadati</taxon>
        <taxon>Pseudomonadota</taxon>
        <taxon>Betaproteobacteria</taxon>
        <taxon>Burkholderiales</taxon>
        <taxon>Sphaerotilaceae</taxon>
        <taxon>Inhella</taxon>
    </lineage>
</organism>
<accession>A0A840SAQ5</accession>
<dbReference type="AlphaFoldDB" id="A0A840SAQ5"/>
<evidence type="ECO:0000259" key="4">
    <source>
        <dbReference type="PROSITE" id="PS50930"/>
    </source>
</evidence>
<dbReference type="SMART" id="SM00850">
    <property type="entry name" value="LytTR"/>
    <property type="match status" value="1"/>
</dbReference>
<dbReference type="Gene3D" id="2.40.50.1020">
    <property type="entry name" value="LytTr DNA-binding domain"/>
    <property type="match status" value="1"/>
</dbReference>
<evidence type="ECO:0000313" key="6">
    <source>
        <dbReference type="Proteomes" id="UP000554837"/>
    </source>
</evidence>
<dbReference type="PROSITE" id="PS50110">
    <property type="entry name" value="RESPONSE_REGULATORY"/>
    <property type="match status" value="1"/>
</dbReference>
<evidence type="ECO:0000259" key="3">
    <source>
        <dbReference type="PROSITE" id="PS50110"/>
    </source>
</evidence>
<dbReference type="PANTHER" id="PTHR48111">
    <property type="entry name" value="REGULATOR OF RPOS"/>
    <property type="match status" value="1"/>
</dbReference>
<dbReference type="SMART" id="SM00448">
    <property type="entry name" value="REC"/>
    <property type="match status" value="1"/>
</dbReference>
<dbReference type="Pfam" id="PF04397">
    <property type="entry name" value="LytTR"/>
    <property type="match status" value="1"/>
</dbReference>
<keyword evidence="1 5" id="KW-0238">DNA-binding</keyword>
<evidence type="ECO:0000256" key="2">
    <source>
        <dbReference type="PROSITE-ProRule" id="PRU00169"/>
    </source>
</evidence>
<dbReference type="RefSeq" id="WP_138856114.1">
    <property type="nucleotide sequence ID" value="NZ_CP040709.1"/>
</dbReference>
<dbReference type="Pfam" id="PF00072">
    <property type="entry name" value="Response_reg"/>
    <property type="match status" value="1"/>
</dbReference>
<dbReference type="OrthoDB" id="9781059at2"/>
<dbReference type="GO" id="GO:0006355">
    <property type="term" value="P:regulation of DNA-templated transcription"/>
    <property type="evidence" value="ECO:0007669"/>
    <property type="project" value="TreeGrafter"/>
</dbReference>
<gene>
    <name evidence="5" type="ORF">HNQ51_003205</name>
</gene>
<dbReference type="PROSITE" id="PS50930">
    <property type="entry name" value="HTH_LYTTR"/>
    <property type="match status" value="1"/>
</dbReference>
<reference evidence="5 6" key="1">
    <citation type="submission" date="2020-08" db="EMBL/GenBank/DDBJ databases">
        <title>Genomic Encyclopedia of Type Strains, Phase IV (KMG-IV): sequencing the most valuable type-strain genomes for metagenomic binning, comparative biology and taxonomic classification.</title>
        <authorList>
            <person name="Goeker M."/>
        </authorList>
    </citation>
    <scope>NUCLEOTIDE SEQUENCE [LARGE SCALE GENOMIC DNA]</scope>
    <source>
        <strain evidence="5 6">DSM 23958</strain>
    </source>
</reference>
<dbReference type="InterPro" id="IPR007492">
    <property type="entry name" value="LytTR_DNA-bd_dom"/>
</dbReference>
<dbReference type="InterPro" id="IPR039420">
    <property type="entry name" value="WalR-like"/>
</dbReference>
<feature type="domain" description="HTH LytTR-type" evidence="4">
    <location>
        <begin position="129"/>
        <end position="231"/>
    </location>
</feature>
<dbReference type="GO" id="GO:0005829">
    <property type="term" value="C:cytosol"/>
    <property type="evidence" value="ECO:0007669"/>
    <property type="project" value="TreeGrafter"/>
</dbReference>
<dbReference type="GO" id="GO:0032993">
    <property type="term" value="C:protein-DNA complex"/>
    <property type="evidence" value="ECO:0007669"/>
    <property type="project" value="TreeGrafter"/>
</dbReference>
<dbReference type="GO" id="GO:0000976">
    <property type="term" value="F:transcription cis-regulatory region binding"/>
    <property type="evidence" value="ECO:0007669"/>
    <property type="project" value="TreeGrafter"/>
</dbReference>
<dbReference type="Gene3D" id="3.40.50.2300">
    <property type="match status" value="1"/>
</dbReference>
<dbReference type="Proteomes" id="UP000554837">
    <property type="component" value="Unassembled WGS sequence"/>
</dbReference>
<evidence type="ECO:0000256" key="1">
    <source>
        <dbReference type="ARBA" id="ARBA00023125"/>
    </source>
</evidence>
<protein>
    <submittedName>
        <fullName evidence="5">DNA-binding LytR/AlgR family response regulator</fullName>
    </submittedName>
</protein>
<dbReference type="InterPro" id="IPR011006">
    <property type="entry name" value="CheY-like_superfamily"/>
</dbReference>
<evidence type="ECO:0000313" key="5">
    <source>
        <dbReference type="EMBL" id="MBB5205874.1"/>
    </source>
</evidence>
<dbReference type="GO" id="GO:0000156">
    <property type="term" value="F:phosphorelay response regulator activity"/>
    <property type="evidence" value="ECO:0007669"/>
    <property type="project" value="TreeGrafter"/>
</dbReference>
<dbReference type="EMBL" id="JACHHO010000006">
    <property type="protein sequence ID" value="MBB5205874.1"/>
    <property type="molecule type" value="Genomic_DNA"/>
</dbReference>